<dbReference type="Pfam" id="PF14200">
    <property type="entry name" value="RicinB_lectin_2"/>
    <property type="match status" value="1"/>
</dbReference>
<dbReference type="EMBL" id="JACHJU010000002">
    <property type="protein sequence ID" value="MBB4941585.1"/>
    <property type="molecule type" value="Genomic_DNA"/>
</dbReference>
<keyword evidence="3" id="KW-1185">Reference proteome</keyword>
<protein>
    <recommendedName>
        <fullName evidence="1">Ricin B lectin domain-containing protein</fullName>
    </recommendedName>
</protein>
<dbReference type="SUPFAM" id="SSF50370">
    <property type="entry name" value="Ricin B-like lectins"/>
    <property type="match status" value="1"/>
</dbReference>
<evidence type="ECO:0000313" key="2">
    <source>
        <dbReference type="EMBL" id="MBB4941585.1"/>
    </source>
</evidence>
<dbReference type="InterPro" id="IPR000772">
    <property type="entry name" value="Ricin_B_lectin"/>
</dbReference>
<name>A0A7W7S0M1_9ACTN</name>
<dbReference type="RefSeq" id="WP_221466250.1">
    <property type="nucleotide sequence ID" value="NZ_BAABEK010000037.1"/>
</dbReference>
<evidence type="ECO:0000313" key="3">
    <source>
        <dbReference type="Proteomes" id="UP000534286"/>
    </source>
</evidence>
<gene>
    <name evidence="2" type="ORF">FHR32_005962</name>
</gene>
<comment type="caution">
    <text evidence="2">The sequence shown here is derived from an EMBL/GenBank/DDBJ whole genome shotgun (WGS) entry which is preliminary data.</text>
</comment>
<accession>A0A7W7S0M1</accession>
<feature type="domain" description="Ricin B lectin" evidence="1">
    <location>
        <begin position="2"/>
        <end position="38"/>
    </location>
</feature>
<organism evidence="2 3">
    <name type="scientific">Streptosporangium album</name>
    <dbReference type="NCBI Taxonomy" id="47479"/>
    <lineage>
        <taxon>Bacteria</taxon>
        <taxon>Bacillati</taxon>
        <taxon>Actinomycetota</taxon>
        <taxon>Actinomycetes</taxon>
        <taxon>Streptosporangiales</taxon>
        <taxon>Streptosporangiaceae</taxon>
        <taxon>Streptosporangium</taxon>
    </lineage>
</organism>
<dbReference type="AlphaFoldDB" id="A0A7W7S0M1"/>
<dbReference type="PROSITE" id="PS50231">
    <property type="entry name" value="RICIN_B_LECTIN"/>
    <property type="match status" value="1"/>
</dbReference>
<dbReference type="InterPro" id="IPR035992">
    <property type="entry name" value="Ricin_B-like_lectins"/>
</dbReference>
<evidence type="ECO:0000259" key="1">
    <source>
        <dbReference type="Pfam" id="PF14200"/>
    </source>
</evidence>
<proteinExistence type="predicted"/>
<sequence>MARHSGKCLDVAAAGMNNGANVQQWTCLYHQRNQEWRLA</sequence>
<reference evidence="2 3" key="1">
    <citation type="submission" date="2020-08" db="EMBL/GenBank/DDBJ databases">
        <title>Sequencing the genomes of 1000 actinobacteria strains.</title>
        <authorList>
            <person name="Klenk H.-P."/>
        </authorList>
    </citation>
    <scope>NUCLEOTIDE SEQUENCE [LARGE SCALE GENOMIC DNA]</scope>
    <source>
        <strain evidence="2 3">DSM 43023</strain>
    </source>
</reference>
<dbReference type="Proteomes" id="UP000534286">
    <property type="component" value="Unassembled WGS sequence"/>
</dbReference>
<dbReference type="Gene3D" id="2.80.10.50">
    <property type="match status" value="1"/>
</dbReference>